<gene>
    <name evidence="2" type="ORF">SAMN02194393_03205</name>
</gene>
<dbReference type="OrthoDB" id="1953867at2"/>
<name>A0A1T5LS09_9FIRM</name>
<organism evidence="2 3">
    <name type="scientific">Maledivibacter halophilus</name>
    <dbReference type="NCBI Taxonomy" id="36842"/>
    <lineage>
        <taxon>Bacteria</taxon>
        <taxon>Bacillati</taxon>
        <taxon>Bacillota</taxon>
        <taxon>Clostridia</taxon>
        <taxon>Peptostreptococcales</taxon>
        <taxon>Caminicellaceae</taxon>
        <taxon>Maledivibacter</taxon>
    </lineage>
</organism>
<keyword evidence="1" id="KW-0472">Membrane</keyword>
<evidence type="ECO:0000313" key="3">
    <source>
        <dbReference type="Proteomes" id="UP000190285"/>
    </source>
</evidence>
<protein>
    <recommendedName>
        <fullName evidence="4">DUF4320 family protein</fullName>
    </recommendedName>
</protein>
<accession>A0A1T5LS09</accession>
<dbReference type="Pfam" id="PF14208">
    <property type="entry name" value="DUF4320"/>
    <property type="match status" value="1"/>
</dbReference>
<evidence type="ECO:0008006" key="4">
    <source>
        <dbReference type="Google" id="ProtNLM"/>
    </source>
</evidence>
<dbReference type="RefSeq" id="WP_079492963.1">
    <property type="nucleotide sequence ID" value="NZ_FUZT01000008.1"/>
</dbReference>
<proteinExistence type="predicted"/>
<keyword evidence="3" id="KW-1185">Reference proteome</keyword>
<feature type="transmembrane region" description="Helical" evidence="1">
    <location>
        <begin position="21"/>
        <end position="45"/>
    </location>
</feature>
<dbReference type="InterPro" id="IPR025469">
    <property type="entry name" value="DUF4320"/>
</dbReference>
<evidence type="ECO:0000313" key="2">
    <source>
        <dbReference type="EMBL" id="SKC78743.1"/>
    </source>
</evidence>
<dbReference type="Proteomes" id="UP000190285">
    <property type="component" value="Unassembled WGS sequence"/>
</dbReference>
<dbReference type="AlphaFoldDB" id="A0A1T5LS09"/>
<dbReference type="STRING" id="36842.SAMN02194393_03205"/>
<dbReference type="EMBL" id="FUZT01000008">
    <property type="protein sequence ID" value="SKC78743.1"/>
    <property type="molecule type" value="Genomic_DNA"/>
</dbReference>
<sequence length="154" mass="17968">MKIKIRKIGEHSRNHIKNQRGISNLSGLVIIFCFLMFLPILYSLVGTYTTWKNLNTIISTTVNMAKKSGGFNDMVLNRYEELLDEYEIDRSKLTEEFLPGKNIKVNKKNRLGLEITYKKKLTFMQLDKTKFSINISIPVESFSYSQVYFKPNEL</sequence>
<keyword evidence="1" id="KW-1133">Transmembrane helix</keyword>
<reference evidence="2 3" key="1">
    <citation type="submission" date="2017-02" db="EMBL/GenBank/DDBJ databases">
        <authorList>
            <person name="Peterson S.W."/>
        </authorList>
    </citation>
    <scope>NUCLEOTIDE SEQUENCE [LARGE SCALE GENOMIC DNA]</scope>
    <source>
        <strain evidence="2 3">M1</strain>
    </source>
</reference>
<keyword evidence="1" id="KW-0812">Transmembrane</keyword>
<evidence type="ECO:0000256" key="1">
    <source>
        <dbReference type="SAM" id="Phobius"/>
    </source>
</evidence>